<name>A0A5P1EP22_ASPOF</name>
<organism evidence="2 3">
    <name type="scientific">Asparagus officinalis</name>
    <name type="common">Garden asparagus</name>
    <dbReference type="NCBI Taxonomy" id="4686"/>
    <lineage>
        <taxon>Eukaryota</taxon>
        <taxon>Viridiplantae</taxon>
        <taxon>Streptophyta</taxon>
        <taxon>Embryophyta</taxon>
        <taxon>Tracheophyta</taxon>
        <taxon>Spermatophyta</taxon>
        <taxon>Magnoliopsida</taxon>
        <taxon>Liliopsida</taxon>
        <taxon>Asparagales</taxon>
        <taxon>Asparagaceae</taxon>
        <taxon>Asparagoideae</taxon>
        <taxon>Asparagus</taxon>
    </lineage>
</organism>
<dbReference type="EMBL" id="CM007385">
    <property type="protein sequence ID" value="ONK67534.1"/>
    <property type="molecule type" value="Genomic_DNA"/>
</dbReference>
<evidence type="ECO:0000313" key="2">
    <source>
        <dbReference type="EMBL" id="ONK67534.1"/>
    </source>
</evidence>
<evidence type="ECO:0000313" key="3">
    <source>
        <dbReference type="Proteomes" id="UP000243459"/>
    </source>
</evidence>
<dbReference type="AlphaFoldDB" id="A0A5P1EP22"/>
<gene>
    <name evidence="2" type="ORF">A4U43_C05F1040</name>
</gene>
<protein>
    <submittedName>
        <fullName evidence="2">Uncharacterized protein</fullName>
    </submittedName>
</protein>
<reference evidence="3" key="1">
    <citation type="journal article" date="2017" name="Nat. Commun.">
        <title>The asparagus genome sheds light on the origin and evolution of a young Y chromosome.</title>
        <authorList>
            <person name="Harkess A."/>
            <person name="Zhou J."/>
            <person name="Xu C."/>
            <person name="Bowers J.E."/>
            <person name="Van der Hulst R."/>
            <person name="Ayyampalayam S."/>
            <person name="Mercati F."/>
            <person name="Riccardi P."/>
            <person name="McKain M.R."/>
            <person name="Kakrana A."/>
            <person name="Tang H."/>
            <person name="Ray J."/>
            <person name="Groenendijk J."/>
            <person name="Arikit S."/>
            <person name="Mathioni S.M."/>
            <person name="Nakano M."/>
            <person name="Shan H."/>
            <person name="Telgmann-Rauber A."/>
            <person name="Kanno A."/>
            <person name="Yue Z."/>
            <person name="Chen H."/>
            <person name="Li W."/>
            <person name="Chen Y."/>
            <person name="Xu X."/>
            <person name="Zhang Y."/>
            <person name="Luo S."/>
            <person name="Chen H."/>
            <person name="Gao J."/>
            <person name="Mao Z."/>
            <person name="Pires J.C."/>
            <person name="Luo M."/>
            <person name="Kudrna D."/>
            <person name="Wing R.A."/>
            <person name="Meyers B.C."/>
            <person name="Yi K."/>
            <person name="Kong H."/>
            <person name="Lavrijsen P."/>
            <person name="Sunseri F."/>
            <person name="Falavigna A."/>
            <person name="Ye Y."/>
            <person name="Leebens-Mack J.H."/>
            <person name="Chen G."/>
        </authorList>
    </citation>
    <scope>NUCLEOTIDE SEQUENCE [LARGE SCALE GENOMIC DNA]</scope>
    <source>
        <strain evidence="3">cv. DH0086</strain>
    </source>
</reference>
<feature type="region of interest" description="Disordered" evidence="1">
    <location>
        <begin position="19"/>
        <end position="56"/>
    </location>
</feature>
<evidence type="ECO:0000256" key="1">
    <source>
        <dbReference type="SAM" id="MobiDB-lite"/>
    </source>
</evidence>
<accession>A0A5P1EP22</accession>
<dbReference type="Gramene" id="ONK67534">
    <property type="protein sequence ID" value="ONK67534"/>
    <property type="gene ID" value="A4U43_C05F1040"/>
</dbReference>
<sequence>MRKEQYENLAGAGARVWVPNDSGLASEGPRMPSHGSPVEADAEGRSSRGWQPKARPGRFRVARRGFEGSRIAASALPMDTDDEVYRAGSPASGRWAMAAMSGPVRAASGSSARCVRRRAQATVERAPSGAGSWCGCESKAGAFGAKKRLMRV</sequence>
<keyword evidence="3" id="KW-1185">Reference proteome</keyword>
<dbReference type="Proteomes" id="UP000243459">
    <property type="component" value="Chromosome 5"/>
</dbReference>
<proteinExistence type="predicted"/>